<evidence type="ECO:0000313" key="16">
    <source>
        <dbReference type="Proteomes" id="UP000233256"/>
    </source>
</evidence>
<evidence type="ECO:0000256" key="8">
    <source>
        <dbReference type="ARBA" id="ARBA00022984"/>
    </source>
</evidence>
<dbReference type="EC" id="6.3.2.4" evidence="10"/>
<dbReference type="GO" id="GO:0005524">
    <property type="term" value="F:ATP binding"/>
    <property type="evidence" value="ECO:0007669"/>
    <property type="project" value="UniProtKB-UniRule"/>
</dbReference>
<dbReference type="GO" id="GO:0046872">
    <property type="term" value="F:metal ion binding"/>
    <property type="evidence" value="ECO:0007669"/>
    <property type="project" value="UniProtKB-KW"/>
</dbReference>
<evidence type="ECO:0000256" key="10">
    <source>
        <dbReference type="HAMAP-Rule" id="MF_00047"/>
    </source>
</evidence>
<dbReference type="InterPro" id="IPR005905">
    <property type="entry name" value="D_ala_D_ala"/>
</dbReference>
<evidence type="ECO:0000256" key="13">
    <source>
        <dbReference type="PROSITE-ProRule" id="PRU00409"/>
    </source>
</evidence>
<dbReference type="SUPFAM" id="SSF56059">
    <property type="entry name" value="Glutathione synthetase ATP-binding domain-like"/>
    <property type="match status" value="1"/>
</dbReference>
<dbReference type="PROSITE" id="PS00844">
    <property type="entry name" value="DALA_DALA_LIGASE_2"/>
    <property type="match status" value="1"/>
</dbReference>
<dbReference type="PIRSF" id="PIRSF039102">
    <property type="entry name" value="Ddl/VanB"/>
    <property type="match status" value="1"/>
</dbReference>
<feature type="binding site" evidence="12">
    <location>
        <position position="269"/>
    </location>
    <ligand>
        <name>Mg(2+)</name>
        <dbReference type="ChEBI" id="CHEBI:18420"/>
        <label>2</label>
    </ligand>
</feature>
<dbReference type="InterPro" id="IPR011761">
    <property type="entry name" value="ATP-grasp"/>
</dbReference>
<dbReference type="InterPro" id="IPR011095">
    <property type="entry name" value="Dala_Dala_lig_C"/>
</dbReference>
<keyword evidence="5 13" id="KW-0547">Nucleotide-binding</keyword>
<dbReference type="AlphaFoldDB" id="A0A2N1PQD1"/>
<evidence type="ECO:0000256" key="6">
    <source>
        <dbReference type="ARBA" id="ARBA00022840"/>
    </source>
</evidence>
<dbReference type="GO" id="GO:0008716">
    <property type="term" value="F:D-alanine-D-alanine ligase activity"/>
    <property type="evidence" value="ECO:0007669"/>
    <property type="project" value="UniProtKB-UniRule"/>
</dbReference>
<organism evidence="15 16">
    <name type="scientific">Candidatus Wallbacteria bacterium HGW-Wallbacteria-1</name>
    <dbReference type="NCBI Taxonomy" id="2013854"/>
    <lineage>
        <taxon>Bacteria</taxon>
        <taxon>Candidatus Walliibacteriota</taxon>
    </lineage>
</organism>
<comment type="function">
    <text evidence="10">Cell wall formation.</text>
</comment>
<evidence type="ECO:0000256" key="7">
    <source>
        <dbReference type="ARBA" id="ARBA00022960"/>
    </source>
</evidence>
<dbReference type="GO" id="GO:0071555">
    <property type="term" value="P:cell wall organization"/>
    <property type="evidence" value="ECO:0007669"/>
    <property type="project" value="UniProtKB-KW"/>
</dbReference>
<keyword evidence="4 10" id="KW-0436">Ligase</keyword>
<feature type="active site" evidence="11">
    <location>
        <position position="278"/>
    </location>
</feature>
<keyword evidence="8 10" id="KW-0573">Peptidoglycan synthesis</keyword>
<evidence type="ECO:0000256" key="3">
    <source>
        <dbReference type="ARBA" id="ARBA00022490"/>
    </source>
</evidence>
<dbReference type="PANTHER" id="PTHR23132:SF23">
    <property type="entry name" value="D-ALANINE--D-ALANINE LIGASE B"/>
    <property type="match status" value="1"/>
</dbReference>
<reference evidence="15 16" key="1">
    <citation type="journal article" date="2017" name="ISME J.">
        <title>Potential for microbial H2 and metal transformations associated with novel bacteria and archaea in deep terrestrial subsurface sediments.</title>
        <authorList>
            <person name="Hernsdorf A.W."/>
            <person name="Amano Y."/>
            <person name="Miyakawa K."/>
            <person name="Ise K."/>
            <person name="Suzuki Y."/>
            <person name="Anantharaman K."/>
            <person name="Probst A."/>
            <person name="Burstein D."/>
            <person name="Thomas B.C."/>
            <person name="Banfield J.F."/>
        </authorList>
    </citation>
    <scope>NUCLEOTIDE SEQUENCE [LARGE SCALE GENOMIC DNA]</scope>
    <source>
        <strain evidence="15">HGW-Wallbacteria-1</strain>
    </source>
</reference>
<protein>
    <recommendedName>
        <fullName evidence="10">D-alanine--D-alanine ligase</fullName>
        <ecNumber evidence="10">6.3.2.4</ecNumber>
    </recommendedName>
    <alternativeName>
        <fullName evidence="10">D-Ala-D-Ala ligase</fullName>
    </alternativeName>
    <alternativeName>
        <fullName evidence="10">D-alanylalanine synthetase</fullName>
    </alternativeName>
</protein>
<keyword evidence="12" id="KW-0479">Metal-binding</keyword>
<keyword evidence="9 10" id="KW-0961">Cell wall biogenesis/degradation</keyword>
<dbReference type="Gene3D" id="3.40.50.20">
    <property type="match status" value="1"/>
</dbReference>
<sequence length="311" mass="33566">MIQTFAGKKISVLLGGDSSEREVSLKSGSYVTAALQKLGYDASSLDIGSDPVAAMGTARPEVAVIMLHGKFGEGGQIQGLCECMGIPYTGSGVAASSMSLDKILTKHIFKSSSIPTPEYMVFNLGTSRELELDFPVIIKPACEGSSIGCTVVREQSQLEDGLKEAWKYDSRALVEKFVKGREFTVGLIGDPPIVLPVIEIIPPDGLFDYRSKYTKGVTTYQCPADIDQEMFHSMQKIALAAHNQLGCKGFSRVDFMVDSEGVIFALEVNTIPGMTETSLLPMAAARAGYDYPSLCEQILASAEFRFSGNRL</sequence>
<keyword evidence="3 10" id="KW-0963">Cytoplasm</keyword>
<dbReference type="NCBIfam" id="TIGR01205">
    <property type="entry name" value="D_ala_D_alaTIGR"/>
    <property type="match status" value="1"/>
</dbReference>
<proteinExistence type="inferred from homology"/>
<evidence type="ECO:0000259" key="14">
    <source>
        <dbReference type="PROSITE" id="PS50975"/>
    </source>
</evidence>
<dbReference type="InterPro" id="IPR000291">
    <property type="entry name" value="D-Ala_lig_Van_CS"/>
</dbReference>
<evidence type="ECO:0000256" key="4">
    <source>
        <dbReference type="ARBA" id="ARBA00022598"/>
    </source>
</evidence>
<comment type="pathway">
    <text evidence="10">Cell wall biogenesis; peptidoglycan biosynthesis.</text>
</comment>
<keyword evidence="12" id="KW-0460">Magnesium</keyword>
<evidence type="ECO:0000256" key="1">
    <source>
        <dbReference type="ARBA" id="ARBA00004496"/>
    </source>
</evidence>
<dbReference type="HAMAP" id="MF_00047">
    <property type="entry name" value="Dala_Dala_lig"/>
    <property type="match status" value="1"/>
</dbReference>
<evidence type="ECO:0000256" key="11">
    <source>
        <dbReference type="PIRSR" id="PIRSR039102-1"/>
    </source>
</evidence>
<dbReference type="GO" id="GO:0009252">
    <property type="term" value="P:peptidoglycan biosynthetic process"/>
    <property type="evidence" value="ECO:0007669"/>
    <property type="project" value="UniProtKB-UniRule"/>
</dbReference>
<dbReference type="SUPFAM" id="SSF52440">
    <property type="entry name" value="PreATP-grasp domain"/>
    <property type="match status" value="1"/>
</dbReference>
<feature type="active site" evidence="11">
    <location>
        <position position="145"/>
    </location>
</feature>
<dbReference type="Proteomes" id="UP000233256">
    <property type="component" value="Unassembled WGS sequence"/>
</dbReference>
<accession>A0A2N1PQD1</accession>
<comment type="similarity">
    <text evidence="2 10">Belongs to the D-alanine--D-alanine ligase family.</text>
</comment>
<dbReference type="Pfam" id="PF01820">
    <property type="entry name" value="Dala_Dala_lig_N"/>
    <property type="match status" value="1"/>
</dbReference>
<feature type="binding site" evidence="12">
    <location>
        <position position="267"/>
    </location>
    <ligand>
        <name>Mg(2+)</name>
        <dbReference type="ChEBI" id="CHEBI:18420"/>
        <label>2</label>
    </ligand>
</feature>
<comment type="catalytic activity">
    <reaction evidence="10">
        <text>2 D-alanine + ATP = D-alanyl-D-alanine + ADP + phosphate + H(+)</text>
        <dbReference type="Rhea" id="RHEA:11224"/>
        <dbReference type="ChEBI" id="CHEBI:15378"/>
        <dbReference type="ChEBI" id="CHEBI:30616"/>
        <dbReference type="ChEBI" id="CHEBI:43474"/>
        <dbReference type="ChEBI" id="CHEBI:57416"/>
        <dbReference type="ChEBI" id="CHEBI:57822"/>
        <dbReference type="ChEBI" id="CHEBI:456216"/>
        <dbReference type="EC" id="6.3.2.4"/>
    </reaction>
</comment>
<evidence type="ECO:0000256" key="5">
    <source>
        <dbReference type="ARBA" id="ARBA00022741"/>
    </source>
</evidence>
<name>A0A2N1PQD1_9BACT</name>
<feature type="binding site" evidence="12">
    <location>
        <position position="254"/>
    </location>
    <ligand>
        <name>Mg(2+)</name>
        <dbReference type="ChEBI" id="CHEBI:18420"/>
        <label>1</label>
    </ligand>
</feature>
<dbReference type="EMBL" id="PGXC01000005">
    <property type="protein sequence ID" value="PKK90543.1"/>
    <property type="molecule type" value="Genomic_DNA"/>
</dbReference>
<dbReference type="Gene3D" id="3.30.1490.20">
    <property type="entry name" value="ATP-grasp fold, A domain"/>
    <property type="match status" value="1"/>
</dbReference>
<comment type="caution">
    <text evidence="15">The sequence shown here is derived from an EMBL/GenBank/DDBJ whole genome shotgun (WGS) entry which is preliminary data.</text>
</comment>
<feature type="domain" description="ATP-grasp" evidence="14">
    <location>
        <begin position="106"/>
        <end position="300"/>
    </location>
</feature>
<evidence type="ECO:0000256" key="12">
    <source>
        <dbReference type="PIRSR" id="PIRSR039102-3"/>
    </source>
</evidence>
<dbReference type="GO" id="GO:0008360">
    <property type="term" value="P:regulation of cell shape"/>
    <property type="evidence" value="ECO:0007669"/>
    <property type="project" value="UniProtKB-KW"/>
</dbReference>
<dbReference type="UniPathway" id="UPA00219"/>
<comment type="subcellular location">
    <subcellularLocation>
        <location evidence="1 10">Cytoplasm</location>
    </subcellularLocation>
</comment>
<dbReference type="GO" id="GO:0005737">
    <property type="term" value="C:cytoplasm"/>
    <property type="evidence" value="ECO:0007669"/>
    <property type="project" value="UniProtKB-SubCell"/>
</dbReference>
<dbReference type="PROSITE" id="PS50975">
    <property type="entry name" value="ATP_GRASP"/>
    <property type="match status" value="1"/>
</dbReference>
<gene>
    <name evidence="10" type="primary">ddl</name>
    <name evidence="15" type="ORF">CVV64_09280</name>
</gene>
<dbReference type="InterPro" id="IPR013815">
    <property type="entry name" value="ATP_grasp_subdomain_1"/>
</dbReference>
<dbReference type="PANTHER" id="PTHR23132">
    <property type="entry name" value="D-ALANINE--D-ALANINE LIGASE"/>
    <property type="match status" value="1"/>
</dbReference>
<dbReference type="NCBIfam" id="NF002378">
    <property type="entry name" value="PRK01372.1"/>
    <property type="match status" value="1"/>
</dbReference>
<evidence type="ECO:0000256" key="2">
    <source>
        <dbReference type="ARBA" id="ARBA00010871"/>
    </source>
</evidence>
<feature type="active site" evidence="11">
    <location>
        <position position="20"/>
    </location>
</feature>
<dbReference type="Gene3D" id="3.30.470.20">
    <property type="entry name" value="ATP-grasp fold, B domain"/>
    <property type="match status" value="1"/>
</dbReference>
<evidence type="ECO:0000256" key="9">
    <source>
        <dbReference type="ARBA" id="ARBA00023316"/>
    </source>
</evidence>
<dbReference type="InterPro" id="IPR011127">
    <property type="entry name" value="Dala_Dala_lig_N"/>
</dbReference>
<keyword evidence="12" id="KW-0464">Manganese</keyword>
<dbReference type="Pfam" id="PF07478">
    <property type="entry name" value="Dala_Dala_lig_C"/>
    <property type="match status" value="1"/>
</dbReference>
<comment type="cofactor">
    <cofactor evidence="12">
        <name>Mg(2+)</name>
        <dbReference type="ChEBI" id="CHEBI:18420"/>
    </cofactor>
    <cofactor evidence="12">
        <name>Mn(2+)</name>
        <dbReference type="ChEBI" id="CHEBI:29035"/>
    </cofactor>
    <text evidence="12">Binds 2 magnesium or manganese ions per subunit.</text>
</comment>
<keyword evidence="7 10" id="KW-0133">Cell shape</keyword>
<feature type="binding site" evidence="12">
    <location>
        <position position="267"/>
    </location>
    <ligand>
        <name>Mg(2+)</name>
        <dbReference type="ChEBI" id="CHEBI:18420"/>
        <label>1</label>
    </ligand>
</feature>
<evidence type="ECO:0000313" key="15">
    <source>
        <dbReference type="EMBL" id="PKK90543.1"/>
    </source>
</evidence>
<keyword evidence="6 13" id="KW-0067">ATP-binding</keyword>
<dbReference type="InterPro" id="IPR016185">
    <property type="entry name" value="PreATP-grasp_dom_sf"/>
</dbReference>